<comment type="caution">
    <text evidence="1">The sequence shown here is derived from an EMBL/GenBank/DDBJ whole genome shotgun (WGS) entry which is preliminary data.</text>
</comment>
<reference evidence="2" key="1">
    <citation type="journal article" date="2013" name="Stand. Genomic Sci.">
        <title>Genome sequence of the Litoreibacter arenae type strain (DSM 19593(T)), a member of the Roseobacter clade isolated from sea sand.</title>
        <authorList>
            <person name="Riedel T."/>
            <person name="Fiebig A."/>
            <person name="Petersen J."/>
            <person name="Gronow S."/>
            <person name="Kyrpides N.C."/>
            <person name="Goker M."/>
            <person name="Klenk H.P."/>
        </authorList>
    </citation>
    <scope>NUCLEOTIDE SEQUENCE [LARGE SCALE GENOMIC DNA]</scope>
    <source>
        <strain evidence="2">DSM 19593</strain>
    </source>
</reference>
<keyword evidence="2" id="KW-1185">Reference proteome</keyword>
<evidence type="ECO:0000313" key="2">
    <source>
        <dbReference type="Proteomes" id="UP000015351"/>
    </source>
</evidence>
<evidence type="ECO:0000313" key="1">
    <source>
        <dbReference type="EMBL" id="EPX80647.1"/>
    </source>
</evidence>
<dbReference type="AlphaFoldDB" id="S9QLN5"/>
<dbReference type="OrthoDB" id="7874519at2"/>
<dbReference type="HOGENOM" id="CLU_2735192_0_0_5"/>
<name>S9QLN5_9RHOB</name>
<gene>
    <name evidence="1" type="ORF">thalar_00867</name>
</gene>
<organism evidence="1 2">
    <name type="scientific">Litoreibacter arenae DSM 19593</name>
    <dbReference type="NCBI Taxonomy" id="1123360"/>
    <lineage>
        <taxon>Bacteria</taxon>
        <taxon>Pseudomonadati</taxon>
        <taxon>Pseudomonadota</taxon>
        <taxon>Alphaproteobacteria</taxon>
        <taxon>Rhodobacterales</taxon>
        <taxon>Roseobacteraceae</taxon>
        <taxon>Litoreibacter</taxon>
    </lineage>
</organism>
<protein>
    <submittedName>
        <fullName evidence="1">Uncharacterized protein</fullName>
    </submittedName>
</protein>
<accession>S9QLN5</accession>
<dbReference type="EMBL" id="AONI01000008">
    <property type="protein sequence ID" value="EPX80647.1"/>
    <property type="molecule type" value="Genomic_DNA"/>
</dbReference>
<sequence length="71" mass="8061">MASDYTPGWDAKAISRIAKEHFGGWTQMFESHGWPERGVKMMPSVQRHVAETYGSILAFTEKYEPAGEIKE</sequence>
<dbReference type="RefSeq" id="WP_021099440.1">
    <property type="nucleotide sequence ID" value="NZ_KE557306.1"/>
</dbReference>
<proteinExistence type="predicted"/>
<dbReference type="Proteomes" id="UP000015351">
    <property type="component" value="Unassembled WGS sequence"/>
</dbReference>
<dbReference type="STRING" id="1123360.thalar_00867"/>